<dbReference type="Pfam" id="PF00035">
    <property type="entry name" value="dsrm"/>
    <property type="match status" value="1"/>
</dbReference>
<dbReference type="GO" id="GO:0019843">
    <property type="term" value="F:rRNA binding"/>
    <property type="evidence" value="ECO:0007669"/>
    <property type="project" value="UniProtKB-KW"/>
</dbReference>
<evidence type="ECO:0000256" key="1">
    <source>
        <dbReference type="ARBA" id="ARBA00000109"/>
    </source>
</evidence>
<protein>
    <recommendedName>
        <fullName evidence="8">Ribonuclease 3</fullName>
        <ecNumber evidence="8">3.1.26.3</ecNumber>
    </recommendedName>
    <alternativeName>
        <fullName evidence="8">Ribonuclease III</fullName>
        <shortName evidence="8">RNase III</shortName>
    </alternativeName>
</protein>
<dbReference type="GO" id="GO:0005737">
    <property type="term" value="C:cytoplasm"/>
    <property type="evidence" value="ECO:0007669"/>
    <property type="project" value="UniProtKB-SubCell"/>
</dbReference>
<keyword evidence="3 8" id="KW-0507">mRNA processing</keyword>
<dbReference type="Proteomes" id="UP000641646">
    <property type="component" value="Unassembled WGS sequence"/>
</dbReference>
<evidence type="ECO:0000259" key="10">
    <source>
        <dbReference type="PROSITE" id="PS50142"/>
    </source>
</evidence>
<feature type="domain" description="DRBM" evidence="9">
    <location>
        <begin position="165"/>
        <end position="235"/>
    </location>
</feature>
<organism evidence="11 12">
    <name type="scientific">Aerosakkonema funiforme FACHB-1375</name>
    <dbReference type="NCBI Taxonomy" id="2949571"/>
    <lineage>
        <taxon>Bacteria</taxon>
        <taxon>Bacillati</taxon>
        <taxon>Cyanobacteriota</taxon>
        <taxon>Cyanophyceae</taxon>
        <taxon>Oscillatoriophycideae</taxon>
        <taxon>Aerosakkonematales</taxon>
        <taxon>Aerosakkonemataceae</taxon>
        <taxon>Aerosakkonema</taxon>
    </lineage>
</organism>
<dbReference type="GO" id="GO:0004525">
    <property type="term" value="F:ribonuclease III activity"/>
    <property type="evidence" value="ECO:0007669"/>
    <property type="project" value="UniProtKB-UniRule"/>
</dbReference>
<feature type="binding site" evidence="8">
    <location>
        <position position="123"/>
    </location>
    <ligand>
        <name>Mg(2+)</name>
        <dbReference type="ChEBI" id="CHEBI:18420"/>
    </ligand>
</feature>
<dbReference type="SUPFAM" id="SSF69065">
    <property type="entry name" value="RNase III domain-like"/>
    <property type="match status" value="1"/>
</dbReference>
<keyword evidence="8" id="KW-0460">Magnesium</keyword>
<comment type="subunit">
    <text evidence="8">Homodimer.</text>
</comment>
<dbReference type="AlphaFoldDB" id="A0A926VG47"/>
<keyword evidence="8" id="KW-0479">Metal-binding</keyword>
<dbReference type="GO" id="GO:0046872">
    <property type="term" value="F:metal ion binding"/>
    <property type="evidence" value="ECO:0007669"/>
    <property type="project" value="UniProtKB-KW"/>
</dbReference>
<keyword evidence="6 8" id="KW-0378">Hydrolase</keyword>
<dbReference type="Pfam" id="PF00636">
    <property type="entry name" value="Ribonuclease_3"/>
    <property type="match status" value="1"/>
</dbReference>
<keyword evidence="7 8" id="KW-0694">RNA-binding</keyword>
<dbReference type="PROSITE" id="PS00517">
    <property type="entry name" value="RNASE_3_1"/>
    <property type="match status" value="1"/>
</dbReference>
<name>A0A926VG47_9CYAN</name>
<sequence>MNLSYPRRQKQLQTLIQKLGLPEKTPVKWQLLDLALTHPTFSAEDNYDRLEFVGDSVVRVAAAEFLWETYPQSSVGDFSALRAELVSDRILAQIADSYGFEDYLLMDKSAAGDTAGRETRLADALEAVLGALYLSTHSLQFVRPWLDRHFKEITAEILSDPARRNYKAAFQEFTQAAYKVLPEYEIKEMKQVRGNTQMFTAVVKVLGEIWGIGKGGSKKAAEQAAAKQAFEQIKIKMSIVSSQ</sequence>
<evidence type="ECO:0000256" key="6">
    <source>
        <dbReference type="ARBA" id="ARBA00022801"/>
    </source>
</evidence>
<comment type="function">
    <text evidence="8">Digests double-stranded RNA. Involved in the processing of primary rRNA transcript to yield the immediate precursors to the large and small rRNAs (23S and 16S). Processes some mRNAs, and tRNAs when they are encoded in the rRNA operon. Processes pre-crRNA and tracrRNA of type II CRISPR loci if present in the organism.</text>
</comment>
<comment type="subcellular location">
    <subcellularLocation>
        <location evidence="8">Cytoplasm</location>
    </subcellularLocation>
</comment>
<reference evidence="11" key="2">
    <citation type="submission" date="2020-08" db="EMBL/GenBank/DDBJ databases">
        <authorList>
            <person name="Chen M."/>
            <person name="Teng W."/>
            <person name="Zhao L."/>
            <person name="Hu C."/>
            <person name="Zhou Y."/>
            <person name="Han B."/>
            <person name="Song L."/>
            <person name="Shu W."/>
        </authorList>
    </citation>
    <scope>NUCLEOTIDE SEQUENCE</scope>
    <source>
        <strain evidence="11">FACHB-1375</strain>
    </source>
</reference>
<feature type="active site" evidence="8">
    <location>
        <position position="126"/>
    </location>
</feature>
<evidence type="ECO:0000313" key="11">
    <source>
        <dbReference type="EMBL" id="MBD2183075.1"/>
    </source>
</evidence>
<keyword evidence="8" id="KW-0699">rRNA-binding</keyword>
<dbReference type="CDD" id="cd00593">
    <property type="entry name" value="RIBOc"/>
    <property type="match status" value="1"/>
</dbReference>
<dbReference type="HAMAP" id="MF_00104">
    <property type="entry name" value="RNase_III"/>
    <property type="match status" value="1"/>
</dbReference>
<evidence type="ECO:0000256" key="8">
    <source>
        <dbReference type="HAMAP-Rule" id="MF_00104"/>
    </source>
</evidence>
<evidence type="ECO:0000259" key="9">
    <source>
        <dbReference type="PROSITE" id="PS50137"/>
    </source>
</evidence>
<dbReference type="PROSITE" id="PS50142">
    <property type="entry name" value="RNASE_3_2"/>
    <property type="match status" value="1"/>
</dbReference>
<keyword evidence="8" id="KW-0963">Cytoplasm</keyword>
<comment type="caution">
    <text evidence="11">The sequence shown here is derived from an EMBL/GenBank/DDBJ whole genome shotgun (WGS) entry which is preliminary data.</text>
</comment>
<keyword evidence="4 8" id="KW-0540">Nuclease</keyword>
<dbReference type="Gene3D" id="1.10.1520.10">
    <property type="entry name" value="Ribonuclease III domain"/>
    <property type="match status" value="1"/>
</dbReference>
<dbReference type="EMBL" id="JACJPW010000047">
    <property type="protein sequence ID" value="MBD2183075.1"/>
    <property type="molecule type" value="Genomic_DNA"/>
</dbReference>
<dbReference type="RefSeq" id="WP_190466637.1">
    <property type="nucleotide sequence ID" value="NZ_JACJPW010000047.1"/>
</dbReference>
<dbReference type="GO" id="GO:0003725">
    <property type="term" value="F:double-stranded RNA binding"/>
    <property type="evidence" value="ECO:0007669"/>
    <property type="project" value="TreeGrafter"/>
</dbReference>
<dbReference type="SMART" id="SM00358">
    <property type="entry name" value="DSRM"/>
    <property type="match status" value="1"/>
</dbReference>
<dbReference type="SMART" id="SM00535">
    <property type="entry name" value="RIBOc"/>
    <property type="match status" value="1"/>
</dbReference>
<evidence type="ECO:0000313" key="12">
    <source>
        <dbReference type="Proteomes" id="UP000641646"/>
    </source>
</evidence>
<dbReference type="GO" id="GO:0006397">
    <property type="term" value="P:mRNA processing"/>
    <property type="evidence" value="ECO:0007669"/>
    <property type="project" value="UniProtKB-UniRule"/>
</dbReference>
<dbReference type="Gene3D" id="3.30.160.20">
    <property type="match status" value="1"/>
</dbReference>
<reference evidence="11" key="1">
    <citation type="journal article" date="2015" name="ISME J.">
        <title>Draft Genome Sequence of Streptomyces incarnatus NRRL8089, which Produces the Nucleoside Antibiotic Sinefungin.</title>
        <authorList>
            <person name="Oshima K."/>
            <person name="Hattori M."/>
            <person name="Shimizu H."/>
            <person name="Fukuda K."/>
            <person name="Nemoto M."/>
            <person name="Inagaki K."/>
            <person name="Tamura T."/>
        </authorList>
    </citation>
    <scope>NUCLEOTIDE SEQUENCE</scope>
    <source>
        <strain evidence="11">FACHB-1375</strain>
    </source>
</reference>
<accession>A0A926VG47</accession>
<comment type="cofactor">
    <cofactor evidence="8">
        <name>Mg(2+)</name>
        <dbReference type="ChEBI" id="CHEBI:18420"/>
    </cofactor>
</comment>
<evidence type="ECO:0000256" key="3">
    <source>
        <dbReference type="ARBA" id="ARBA00022664"/>
    </source>
</evidence>
<dbReference type="GO" id="GO:0008033">
    <property type="term" value="P:tRNA processing"/>
    <property type="evidence" value="ECO:0007669"/>
    <property type="project" value="UniProtKB-KW"/>
</dbReference>
<dbReference type="InterPro" id="IPR014720">
    <property type="entry name" value="dsRBD_dom"/>
</dbReference>
<dbReference type="PANTHER" id="PTHR11207:SF0">
    <property type="entry name" value="RIBONUCLEASE 3"/>
    <property type="match status" value="1"/>
</dbReference>
<dbReference type="InterPro" id="IPR036389">
    <property type="entry name" value="RNase_III_sf"/>
</dbReference>
<keyword evidence="8" id="KW-0698">rRNA processing</keyword>
<comment type="catalytic activity">
    <reaction evidence="1 8">
        <text>Endonucleolytic cleavage to 5'-phosphomonoester.</text>
        <dbReference type="EC" id="3.1.26.3"/>
    </reaction>
</comment>
<dbReference type="PROSITE" id="PS50137">
    <property type="entry name" value="DS_RBD"/>
    <property type="match status" value="1"/>
</dbReference>
<dbReference type="EC" id="3.1.26.3" evidence="8"/>
<dbReference type="InterPro" id="IPR011907">
    <property type="entry name" value="RNase_III"/>
</dbReference>
<dbReference type="SUPFAM" id="SSF54768">
    <property type="entry name" value="dsRNA-binding domain-like"/>
    <property type="match status" value="1"/>
</dbReference>
<dbReference type="NCBIfam" id="TIGR02191">
    <property type="entry name" value="RNaseIII"/>
    <property type="match status" value="1"/>
</dbReference>
<comment type="similarity">
    <text evidence="2">Belongs to the ribonuclease III family.</text>
</comment>
<evidence type="ECO:0000256" key="4">
    <source>
        <dbReference type="ARBA" id="ARBA00022722"/>
    </source>
</evidence>
<proteinExistence type="inferred from homology"/>
<evidence type="ECO:0000256" key="7">
    <source>
        <dbReference type="ARBA" id="ARBA00022884"/>
    </source>
</evidence>
<feature type="domain" description="RNase III" evidence="10">
    <location>
        <begin position="12"/>
        <end position="137"/>
    </location>
</feature>
<dbReference type="PANTHER" id="PTHR11207">
    <property type="entry name" value="RIBONUCLEASE III"/>
    <property type="match status" value="1"/>
</dbReference>
<keyword evidence="12" id="KW-1185">Reference proteome</keyword>
<feature type="binding site" evidence="8">
    <location>
        <position position="126"/>
    </location>
    <ligand>
        <name>Mg(2+)</name>
        <dbReference type="ChEBI" id="CHEBI:18420"/>
    </ligand>
</feature>
<feature type="active site" evidence="8">
    <location>
        <position position="55"/>
    </location>
</feature>
<keyword evidence="5 8" id="KW-0255">Endonuclease</keyword>
<evidence type="ECO:0000256" key="5">
    <source>
        <dbReference type="ARBA" id="ARBA00022759"/>
    </source>
</evidence>
<dbReference type="InterPro" id="IPR000999">
    <property type="entry name" value="RNase_III_dom"/>
</dbReference>
<keyword evidence="8" id="KW-0819">tRNA processing</keyword>
<gene>
    <name evidence="8 11" type="primary">rnc</name>
    <name evidence="11" type="ORF">H6G03_18740</name>
</gene>
<dbReference type="GO" id="GO:0006364">
    <property type="term" value="P:rRNA processing"/>
    <property type="evidence" value="ECO:0007669"/>
    <property type="project" value="UniProtKB-UniRule"/>
</dbReference>
<evidence type="ECO:0000256" key="2">
    <source>
        <dbReference type="ARBA" id="ARBA00010183"/>
    </source>
</evidence>
<feature type="binding site" evidence="8">
    <location>
        <position position="51"/>
    </location>
    <ligand>
        <name>Mg(2+)</name>
        <dbReference type="ChEBI" id="CHEBI:18420"/>
    </ligand>
</feature>
<dbReference type="GO" id="GO:0010468">
    <property type="term" value="P:regulation of gene expression"/>
    <property type="evidence" value="ECO:0007669"/>
    <property type="project" value="TreeGrafter"/>
</dbReference>